<keyword evidence="1" id="KW-0732">Signal</keyword>
<sequence length="280" mass="31683">MIAVVVGLLCGFAPLASAGGEAIRYFPVGPIYEYRWKLLELALSHTQKEGDEPFQLVPYAEDITQNRGMSLLQSGELDVIALGTNVERESRMLPIKIDILRGIIGFRLLVIRAADQARIARMDEAAIRQQLTFGLNSQWADLPILQGNGFTVLTSTSYENLFGMLASGRFDAFPRGLNEARRELDQRKQIYPQLAVEKTKALYFPYPVYFWVSKTNTALAQRIERGLKLSLADGSFRKLFETYHAAEIEMLAGEKRLVIRLSNPILPTGTAEPDTRWWWR</sequence>
<dbReference type="RefSeq" id="WP_198420346.1">
    <property type="nucleotide sequence ID" value="NZ_AP022853.1"/>
</dbReference>
<organism evidence="2 3">
    <name type="scientific">Sulfurimicrobium lacus</name>
    <dbReference type="NCBI Taxonomy" id="2715678"/>
    <lineage>
        <taxon>Bacteria</taxon>
        <taxon>Pseudomonadati</taxon>
        <taxon>Pseudomonadota</taxon>
        <taxon>Betaproteobacteria</taxon>
        <taxon>Nitrosomonadales</taxon>
        <taxon>Sulfuricellaceae</taxon>
        <taxon>Sulfurimicrobium</taxon>
    </lineage>
</organism>
<evidence type="ECO:0008006" key="4">
    <source>
        <dbReference type="Google" id="ProtNLM"/>
    </source>
</evidence>
<protein>
    <recommendedName>
        <fullName evidence="4">Solute-binding protein family 3/N-terminal domain-containing protein</fullName>
    </recommendedName>
</protein>
<feature type="chain" id="PRO_5026291445" description="Solute-binding protein family 3/N-terminal domain-containing protein" evidence="1">
    <location>
        <begin position="19"/>
        <end position="280"/>
    </location>
</feature>
<dbReference type="SUPFAM" id="SSF53850">
    <property type="entry name" value="Periplasmic binding protein-like II"/>
    <property type="match status" value="1"/>
</dbReference>
<feature type="signal peptide" evidence="1">
    <location>
        <begin position="1"/>
        <end position="18"/>
    </location>
</feature>
<evidence type="ECO:0000313" key="2">
    <source>
        <dbReference type="EMBL" id="BCB27254.1"/>
    </source>
</evidence>
<dbReference type="AlphaFoldDB" id="A0A6F8VC62"/>
<proteinExistence type="predicted"/>
<evidence type="ECO:0000313" key="3">
    <source>
        <dbReference type="Proteomes" id="UP000502260"/>
    </source>
</evidence>
<dbReference type="Gene3D" id="3.40.190.10">
    <property type="entry name" value="Periplasmic binding protein-like II"/>
    <property type="match status" value="1"/>
</dbReference>
<gene>
    <name evidence="2" type="ORF">SKTS_21400</name>
</gene>
<dbReference type="KEGG" id="slac:SKTS_21400"/>
<dbReference type="EMBL" id="AP022853">
    <property type="protein sequence ID" value="BCB27254.1"/>
    <property type="molecule type" value="Genomic_DNA"/>
</dbReference>
<accession>A0A6F8VC62</accession>
<keyword evidence="3" id="KW-1185">Reference proteome</keyword>
<reference evidence="3" key="1">
    <citation type="submission" date="2020-03" db="EMBL/GenBank/DDBJ databases">
        <title>Complete genome sequence of sulfur-oxidizing bacterium skT11.</title>
        <authorList>
            <person name="Kanda M."/>
            <person name="Kojima H."/>
            <person name="Fukui M."/>
        </authorList>
    </citation>
    <scope>NUCLEOTIDE SEQUENCE [LARGE SCALE GENOMIC DNA]</scope>
    <source>
        <strain evidence="3">skT11</strain>
    </source>
</reference>
<dbReference type="Proteomes" id="UP000502260">
    <property type="component" value="Chromosome"/>
</dbReference>
<name>A0A6F8VC62_9PROT</name>
<evidence type="ECO:0000256" key="1">
    <source>
        <dbReference type="SAM" id="SignalP"/>
    </source>
</evidence>